<feature type="domain" description="Metaxin glutathione S-transferase" evidence="2">
    <location>
        <begin position="219"/>
        <end position="284"/>
    </location>
</feature>
<dbReference type="SFLD" id="SFLDG01200">
    <property type="entry name" value="SUF1.1"/>
    <property type="match status" value="1"/>
</dbReference>
<evidence type="ECO:0000259" key="2">
    <source>
        <dbReference type="Pfam" id="PF17171"/>
    </source>
</evidence>
<feature type="domain" description="Thioredoxin-like fold" evidence="3">
    <location>
        <begin position="72"/>
        <end position="165"/>
    </location>
</feature>
<reference evidence="4" key="1">
    <citation type="submission" date="2021-01" db="EMBL/GenBank/DDBJ databases">
        <authorList>
            <person name="Corre E."/>
            <person name="Pelletier E."/>
            <person name="Niang G."/>
            <person name="Scheremetjew M."/>
            <person name="Finn R."/>
            <person name="Kale V."/>
            <person name="Holt S."/>
            <person name="Cochrane G."/>
            <person name="Meng A."/>
            <person name="Brown T."/>
            <person name="Cohen L."/>
        </authorList>
    </citation>
    <scope>NUCLEOTIDE SEQUENCE</scope>
    <source>
        <strain evidence="4">CCMP147</strain>
    </source>
</reference>
<dbReference type="InterPro" id="IPR033468">
    <property type="entry name" value="Metaxin_GST"/>
</dbReference>
<dbReference type="Pfam" id="PF17172">
    <property type="entry name" value="GST_N_4"/>
    <property type="match status" value="1"/>
</dbReference>
<accession>A0A7R9W2X8</accession>
<name>A0A7R9W2X8_9STRA</name>
<organism evidence="4">
    <name type="scientific">Pseudictyota dubia</name>
    <dbReference type="NCBI Taxonomy" id="2749911"/>
    <lineage>
        <taxon>Eukaryota</taxon>
        <taxon>Sar</taxon>
        <taxon>Stramenopiles</taxon>
        <taxon>Ochrophyta</taxon>
        <taxon>Bacillariophyta</taxon>
        <taxon>Mediophyceae</taxon>
        <taxon>Biddulphiophycidae</taxon>
        <taxon>Eupodiscales</taxon>
        <taxon>Odontellaceae</taxon>
        <taxon>Pseudictyota</taxon>
    </lineage>
</organism>
<gene>
    <name evidence="4" type="ORF">TDUB1175_LOCUS11739</name>
</gene>
<evidence type="ECO:0000313" key="4">
    <source>
        <dbReference type="EMBL" id="CAD8312950.1"/>
    </source>
</evidence>
<sequence length="297" mass="33665">MIAEFMLGALSVAFLGGLGRIRKLLTYPTTESIEHAATKPLPHMGDDEVITIWGFEEYGDYPTHHFGNVDSPYVARVEAYLRLIDVPYKKAKSRGGSENPRHKVPFANIRGRMVDDSSRIIETLREVFSVDIDSGLTKEQATTGHLIRQTLQGSLYWVILHQMFDVPEGRRIFSAYKTAALPPVVSTFIMRMILRVQRANLVGCGVGRLPHSEIVKKGQDDTRAISSILGDHKYILGTAKPTSFDSDVYAFIVFLFYDETQVVQPWVQEIKKECPNLVDYVKRMRGLLYPELEKRQS</sequence>
<dbReference type="InterPro" id="IPR012336">
    <property type="entry name" value="Thioredoxin-like_fold"/>
</dbReference>
<dbReference type="PANTHER" id="PTHR12289:SF41">
    <property type="entry name" value="FAILED AXON CONNECTIONS-RELATED"/>
    <property type="match status" value="1"/>
</dbReference>
<evidence type="ECO:0000259" key="3">
    <source>
        <dbReference type="Pfam" id="PF17172"/>
    </source>
</evidence>
<dbReference type="AlphaFoldDB" id="A0A7R9W2X8"/>
<comment type="similarity">
    <text evidence="1">Belongs to the FAX family.</text>
</comment>
<dbReference type="GO" id="GO:0005737">
    <property type="term" value="C:cytoplasm"/>
    <property type="evidence" value="ECO:0007669"/>
    <property type="project" value="TreeGrafter"/>
</dbReference>
<dbReference type="InterPro" id="IPR040079">
    <property type="entry name" value="Glutathione_S-Trfase"/>
</dbReference>
<dbReference type="InterPro" id="IPR026928">
    <property type="entry name" value="FAX/IsoI-like"/>
</dbReference>
<protein>
    <submittedName>
        <fullName evidence="4">Uncharacterized protein</fullName>
    </submittedName>
</protein>
<dbReference type="SFLD" id="SFLDG01180">
    <property type="entry name" value="SUF1"/>
    <property type="match status" value="1"/>
</dbReference>
<dbReference type="PANTHER" id="PTHR12289">
    <property type="entry name" value="METAXIN RELATED"/>
    <property type="match status" value="1"/>
</dbReference>
<dbReference type="InterPro" id="IPR036249">
    <property type="entry name" value="Thioredoxin-like_sf"/>
</dbReference>
<proteinExistence type="inferred from homology"/>
<evidence type="ECO:0000256" key="1">
    <source>
        <dbReference type="ARBA" id="ARBA00006475"/>
    </source>
</evidence>
<dbReference type="InterPro" id="IPR050931">
    <property type="entry name" value="Mito_Protein_Transport_Metaxin"/>
</dbReference>
<dbReference type="SFLD" id="SFLDS00019">
    <property type="entry name" value="Glutathione_Transferase_(cytos"/>
    <property type="match status" value="1"/>
</dbReference>
<dbReference type="CDD" id="cd03193">
    <property type="entry name" value="GST_C_Metaxin"/>
    <property type="match status" value="1"/>
</dbReference>
<dbReference type="Pfam" id="PF17171">
    <property type="entry name" value="GST_C_6"/>
    <property type="match status" value="1"/>
</dbReference>
<dbReference type="EMBL" id="HBED01023646">
    <property type="protein sequence ID" value="CAD8312950.1"/>
    <property type="molecule type" value="Transcribed_RNA"/>
</dbReference>
<dbReference type="SUPFAM" id="SSF52833">
    <property type="entry name" value="Thioredoxin-like"/>
    <property type="match status" value="1"/>
</dbReference>